<proteinExistence type="predicted"/>
<dbReference type="AlphaFoldDB" id="A0A319EAN9"/>
<feature type="region of interest" description="Disordered" evidence="1">
    <location>
        <begin position="22"/>
        <end position="90"/>
    </location>
</feature>
<evidence type="ECO:0000313" key="3">
    <source>
        <dbReference type="Proteomes" id="UP000247810"/>
    </source>
</evidence>
<dbReference type="EMBL" id="KZ826120">
    <property type="protein sequence ID" value="PYH88152.1"/>
    <property type="molecule type" value="Genomic_DNA"/>
</dbReference>
<reference evidence="2 3" key="1">
    <citation type="submission" date="2018-02" db="EMBL/GenBank/DDBJ databases">
        <title>The genomes of Aspergillus section Nigri reveals drivers in fungal speciation.</title>
        <authorList>
            <consortium name="DOE Joint Genome Institute"/>
            <person name="Vesth T.C."/>
            <person name="Nybo J."/>
            <person name="Theobald S."/>
            <person name="Brandl J."/>
            <person name="Frisvad J.C."/>
            <person name="Nielsen K.F."/>
            <person name="Lyhne E.K."/>
            <person name="Kogle M.E."/>
            <person name="Kuo A."/>
            <person name="Riley R."/>
            <person name="Clum A."/>
            <person name="Nolan M."/>
            <person name="Lipzen A."/>
            <person name="Salamov A."/>
            <person name="Henrissat B."/>
            <person name="Wiebenga A."/>
            <person name="De vries R.P."/>
            <person name="Grigoriev I.V."/>
            <person name="Mortensen U.H."/>
            <person name="Andersen M.R."/>
            <person name="Baker S.E."/>
        </authorList>
    </citation>
    <scope>NUCLEOTIDE SEQUENCE [LARGE SCALE GENOMIC DNA]</scope>
    <source>
        <strain evidence="2 3">CBS 707.79</strain>
    </source>
</reference>
<accession>A0A319EAN9</accession>
<evidence type="ECO:0000313" key="2">
    <source>
        <dbReference type="EMBL" id="PYH88152.1"/>
    </source>
</evidence>
<feature type="compositionally biased region" description="Polar residues" evidence="1">
    <location>
        <begin position="43"/>
        <end position="53"/>
    </location>
</feature>
<gene>
    <name evidence="2" type="ORF">BO71DRAFT_147745</name>
</gene>
<feature type="compositionally biased region" description="Basic and acidic residues" evidence="1">
    <location>
        <begin position="79"/>
        <end position="89"/>
    </location>
</feature>
<evidence type="ECO:0000256" key="1">
    <source>
        <dbReference type="SAM" id="MobiDB-lite"/>
    </source>
</evidence>
<dbReference type="VEuPathDB" id="FungiDB:BO71DRAFT_147745"/>
<name>A0A319EAN9_9EURO</name>
<dbReference type="Proteomes" id="UP000247810">
    <property type="component" value="Unassembled WGS sequence"/>
</dbReference>
<feature type="compositionally biased region" description="Low complexity" evidence="1">
    <location>
        <begin position="28"/>
        <end position="42"/>
    </location>
</feature>
<protein>
    <submittedName>
        <fullName evidence="2">Uncharacterized protein</fullName>
    </submittedName>
</protein>
<sequence length="124" mass="13379">MINDPMILNSVVILSFPRLSRSLPRPVSCPSRPLSLGRPSLSQGVSGCTSPGISPSPPAMVTSEFDRLKHGRVGSPTSDHAKGPEDPPSRHLARAVYSWPVNLSTMLPGEGWLRKSDVTNRRSP</sequence>
<keyword evidence="3" id="KW-1185">Reference proteome</keyword>
<organism evidence="2 3">
    <name type="scientific">Aspergillus ellipticus CBS 707.79</name>
    <dbReference type="NCBI Taxonomy" id="1448320"/>
    <lineage>
        <taxon>Eukaryota</taxon>
        <taxon>Fungi</taxon>
        <taxon>Dikarya</taxon>
        <taxon>Ascomycota</taxon>
        <taxon>Pezizomycotina</taxon>
        <taxon>Eurotiomycetes</taxon>
        <taxon>Eurotiomycetidae</taxon>
        <taxon>Eurotiales</taxon>
        <taxon>Aspergillaceae</taxon>
        <taxon>Aspergillus</taxon>
        <taxon>Aspergillus subgen. Circumdati</taxon>
    </lineage>
</organism>